<dbReference type="Proteomes" id="UP000017836">
    <property type="component" value="Unassembled WGS sequence"/>
</dbReference>
<dbReference type="Gramene" id="ERN05432">
    <property type="protein sequence ID" value="ERN05432"/>
    <property type="gene ID" value="AMTR_s00007p00236810"/>
</dbReference>
<accession>W1P6C6</accession>
<dbReference type="HOGENOM" id="CLU_2336399_0_0_1"/>
<protein>
    <submittedName>
        <fullName evidence="1">Uncharacterized protein</fullName>
    </submittedName>
</protein>
<gene>
    <name evidence="1" type="ORF">AMTR_s00007p00236810</name>
</gene>
<dbReference type="EMBL" id="KI394011">
    <property type="protein sequence ID" value="ERN05432.1"/>
    <property type="molecule type" value="Genomic_DNA"/>
</dbReference>
<evidence type="ECO:0000313" key="1">
    <source>
        <dbReference type="EMBL" id="ERN05432.1"/>
    </source>
</evidence>
<name>W1P6C6_AMBTC</name>
<sequence length="98" mass="10870">MRPPSAPPVIRECITVTNSPANTIVSLSSTLLLTKALGVTYAKGGRPSFFAKKIEPTSLPYRAIRVESTVAWLCWTSLLLLLLDFLWQQRRPNTGEVL</sequence>
<reference evidence="2" key="1">
    <citation type="journal article" date="2013" name="Science">
        <title>The Amborella genome and the evolution of flowering plants.</title>
        <authorList>
            <consortium name="Amborella Genome Project"/>
        </authorList>
    </citation>
    <scope>NUCLEOTIDE SEQUENCE [LARGE SCALE GENOMIC DNA]</scope>
</reference>
<evidence type="ECO:0000313" key="2">
    <source>
        <dbReference type="Proteomes" id="UP000017836"/>
    </source>
</evidence>
<organism evidence="1 2">
    <name type="scientific">Amborella trichopoda</name>
    <dbReference type="NCBI Taxonomy" id="13333"/>
    <lineage>
        <taxon>Eukaryota</taxon>
        <taxon>Viridiplantae</taxon>
        <taxon>Streptophyta</taxon>
        <taxon>Embryophyta</taxon>
        <taxon>Tracheophyta</taxon>
        <taxon>Spermatophyta</taxon>
        <taxon>Magnoliopsida</taxon>
        <taxon>Amborellales</taxon>
        <taxon>Amborellaceae</taxon>
        <taxon>Amborella</taxon>
    </lineage>
</organism>
<proteinExistence type="predicted"/>
<dbReference type="AlphaFoldDB" id="W1P6C6"/>
<keyword evidence="2" id="KW-1185">Reference proteome</keyword>